<feature type="domain" description="DUF3298" evidence="1">
    <location>
        <begin position="117"/>
        <end position="185"/>
    </location>
</feature>
<sequence length="207" mass="23879">MSFIQNPVQIITRKIVTPNQDLDIAYPVVVGMANQAVQHRINYQILALVHKVIVDQGYYREPRTTIQGWYEIKTNERGVLSLSIGNYAYTYMAAHGLTVIKSLTFDVQSGKNYELNELFKPGSDYVKVLSDMIRIQIKERDIPVLDDFQGIAPDQDYYIADKCLVIYFQLYDITPYVFGFPFFPICVYKIQDIIRENSPLDKMAINS</sequence>
<dbReference type="InterPro" id="IPR037126">
    <property type="entry name" value="PdaC/RsiV-like_sf"/>
</dbReference>
<dbReference type="OrthoDB" id="5637at2"/>
<dbReference type="Gene3D" id="3.30.565.40">
    <property type="entry name" value="Fervidobacterium nodosum Rt17-B1 like"/>
    <property type="match status" value="1"/>
</dbReference>
<dbReference type="EMBL" id="LOEE01000014">
    <property type="protein sequence ID" value="KXG77472.1"/>
    <property type="molecule type" value="Genomic_DNA"/>
</dbReference>
<reference evidence="2 3" key="1">
    <citation type="submission" date="2015-12" db="EMBL/GenBank/DDBJ databases">
        <title>Draft genome sequence of the thermoanaerobe Thermotalea metallivorans, an isolate from the runoff channel of the Great Artesian Basin, Australia.</title>
        <authorList>
            <person name="Patel B.K."/>
        </authorList>
    </citation>
    <scope>NUCLEOTIDE SEQUENCE [LARGE SCALE GENOMIC DNA]</scope>
    <source>
        <strain evidence="2 3">B2-1</strain>
    </source>
</reference>
<organism evidence="2 3">
    <name type="scientific">Thermotalea metallivorans</name>
    <dbReference type="NCBI Taxonomy" id="520762"/>
    <lineage>
        <taxon>Bacteria</taxon>
        <taxon>Bacillati</taxon>
        <taxon>Bacillota</taxon>
        <taxon>Clostridia</taxon>
        <taxon>Peptostreptococcales</taxon>
        <taxon>Thermotaleaceae</taxon>
        <taxon>Thermotalea</taxon>
    </lineage>
</organism>
<evidence type="ECO:0000313" key="3">
    <source>
        <dbReference type="Proteomes" id="UP000070456"/>
    </source>
</evidence>
<dbReference type="PATRIC" id="fig|520762.4.peg.522"/>
<dbReference type="Gene3D" id="3.90.640.20">
    <property type="entry name" value="Heat-shock cognate protein, ATPase"/>
    <property type="match status" value="1"/>
</dbReference>
<evidence type="ECO:0000259" key="1">
    <source>
        <dbReference type="Pfam" id="PF11738"/>
    </source>
</evidence>
<gene>
    <name evidence="2" type="ORF">AN619_04570</name>
</gene>
<proteinExistence type="predicted"/>
<dbReference type="Proteomes" id="UP000070456">
    <property type="component" value="Unassembled WGS sequence"/>
</dbReference>
<accession>A0A140LA97</accession>
<name>A0A140LA97_9FIRM</name>
<dbReference type="AlphaFoldDB" id="A0A140LA97"/>
<keyword evidence="3" id="KW-1185">Reference proteome</keyword>
<dbReference type="Pfam" id="PF11738">
    <property type="entry name" value="DUF3298"/>
    <property type="match status" value="1"/>
</dbReference>
<comment type="caution">
    <text evidence="2">The sequence shown here is derived from an EMBL/GenBank/DDBJ whole genome shotgun (WGS) entry which is preliminary data.</text>
</comment>
<evidence type="ECO:0000313" key="2">
    <source>
        <dbReference type="EMBL" id="KXG77472.1"/>
    </source>
</evidence>
<dbReference type="RefSeq" id="WP_068554688.1">
    <property type="nucleotide sequence ID" value="NZ_LOEE01000014.1"/>
</dbReference>
<dbReference type="InterPro" id="IPR021729">
    <property type="entry name" value="DUF3298"/>
</dbReference>
<dbReference type="STRING" id="520762.AN619_04570"/>
<protein>
    <recommendedName>
        <fullName evidence="1">DUF3298 domain-containing protein</fullName>
    </recommendedName>
</protein>